<dbReference type="Proteomes" id="UP001153712">
    <property type="component" value="Chromosome 5"/>
</dbReference>
<dbReference type="EC" id="3.2.1.51" evidence="3"/>
<dbReference type="InterPro" id="IPR013780">
    <property type="entry name" value="Glyco_hydro_b"/>
</dbReference>
<evidence type="ECO:0000256" key="7">
    <source>
        <dbReference type="ARBA" id="ARBA00023295"/>
    </source>
</evidence>
<keyword evidence="4 10" id="KW-0732">Signal</keyword>
<evidence type="ECO:0000256" key="9">
    <source>
        <dbReference type="ARBA" id="ARBA00081661"/>
    </source>
</evidence>
<dbReference type="PRINTS" id="PR00741">
    <property type="entry name" value="GLHYDRLASE29"/>
</dbReference>
<comment type="similarity">
    <text evidence="2 10">Belongs to the glycosyl hydrolase 29 family.</text>
</comment>
<dbReference type="Gene3D" id="3.20.20.80">
    <property type="entry name" value="Glycosidases"/>
    <property type="match status" value="1"/>
</dbReference>
<dbReference type="SMART" id="SM00812">
    <property type="entry name" value="Alpha_L_fucos"/>
    <property type="match status" value="1"/>
</dbReference>
<evidence type="ECO:0000256" key="4">
    <source>
        <dbReference type="ARBA" id="ARBA00022729"/>
    </source>
</evidence>
<dbReference type="InterPro" id="IPR031919">
    <property type="entry name" value="Fucosidase_C"/>
</dbReference>
<dbReference type="PANTHER" id="PTHR10030">
    <property type="entry name" value="ALPHA-L-FUCOSIDASE"/>
    <property type="match status" value="1"/>
</dbReference>
<dbReference type="InterPro" id="IPR017853">
    <property type="entry name" value="GH"/>
</dbReference>
<keyword evidence="6" id="KW-0325">Glycoprotein</keyword>
<dbReference type="Pfam" id="PF01120">
    <property type="entry name" value="Alpha_L_fucos"/>
    <property type="match status" value="1"/>
</dbReference>
<evidence type="ECO:0000256" key="2">
    <source>
        <dbReference type="ARBA" id="ARBA00007951"/>
    </source>
</evidence>
<evidence type="ECO:0000256" key="10">
    <source>
        <dbReference type="PIRNR" id="PIRNR001092"/>
    </source>
</evidence>
<gene>
    <name evidence="13" type="ORF">PHYEVI_LOCUS8613</name>
</gene>
<evidence type="ECO:0000313" key="13">
    <source>
        <dbReference type="EMBL" id="CAG9862294.1"/>
    </source>
</evidence>
<evidence type="ECO:0000256" key="6">
    <source>
        <dbReference type="ARBA" id="ARBA00023180"/>
    </source>
</evidence>
<dbReference type="OrthoDB" id="6039950at2759"/>
<dbReference type="Gene3D" id="2.60.40.1180">
    <property type="entry name" value="Golgi alpha-mannosidase II"/>
    <property type="match status" value="1"/>
</dbReference>
<dbReference type="InterPro" id="IPR057739">
    <property type="entry name" value="Glyco_hydro_29_N"/>
</dbReference>
<dbReference type="SUPFAM" id="SSF51445">
    <property type="entry name" value="(Trans)glycosidases"/>
    <property type="match status" value="1"/>
</dbReference>
<feature type="signal peptide" evidence="10">
    <location>
        <begin position="1"/>
        <end position="19"/>
    </location>
</feature>
<organism evidence="13 14">
    <name type="scientific">Phyllotreta striolata</name>
    <name type="common">Striped flea beetle</name>
    <name type="synonym">Crioceris striolata</name>
    <dbReference type="NCBI Taxonomy" id="444603"/>
    <lineage>
        <taxon>Eukaryota</taxon>
        <taxon>Metazoa</taxon>
        <taxon>Ecdysozoa</taxon>
        <taxon>Arthropoda</taxon>
        <taxon>Hexapoda</taxon>
        <taxon>Insecta</taxon>
        <taxon>Pterygota</taxon>
        <taxon>Neoptera</taxon>
        <taxon>Endopterygota</taxon>
        <taxon>Coleoptera</taxon>
        <taxon>Polyphaga</taxon>
        <taxon>Cucujiformia</taxon>
        <taxon>Chrysomeloidea</taxon>
        <taxon>Chrysomelidae</taxon>
        <taxon>Galerucinae</taxon>
        <taxon>Alticini</taxon>
        <taxon>Phyllotreta</taxon>
    </lineage>
</organism>
<protein>
    <recommendedName>
        <fullName evidence="8">Putative alpha-L-fucosidase</fullName>
        <ecNumber evidence="3">3.2.1.51</ecNumber>
    </recommendedName>
    <alternativeName>
        <fullName evidence="9">Alpha-L-fucoside fucohydrolase</fullName>
    </alternativeName>
</protein>
<reference evidence="13" key="1">
    <citation type="submission" date="2022-01" db="EMBL/GenBank/DDBJ databases">
        <authorList>
            <person name="King R."/>
        </authorList>
    </citation>
    <scope>NUCLEOTIDE SEQUENCE</scope>
</reference>
<keyword evidence="5 10" id="KW-0378">Hydrolase</keyword>
<dbReference type="PIRSF" id="PIRSF001092">
    <property type="entry name" value="Alpha-L-fucosidase"/>
    <property type="match status" value="1"/>
</dbReference>
<comment type="function">
    <text evidence="1">Alpha-L-fucosidase is responsible for hydrolyzing the alpha-1,6-linked fucose joined to the reducing-end N-acetylglucosamine of the carbohydrate moieties of glycoproteins.</text>
</comment>
<proteinExistence type="inferred from homology"/>
<evidence type="ECO:0000256" key="5">
    <source>
        <dbReference type="ARBA" id="ARBA00022801"/>
    </source>
</evidence>
<dbReference type="Pfam" id="PF16757">
    <property type="entry name" value="Fucosidase_C"/>
    <property type="match status" value="1"/>
</dbReference>
<dbReference type="AlphaFoldDB" id="A0A9N9TS44"/>
<evidence type="ECO:0000313" key="14">
    <source>
        <dbReference type="Proteomes" id="UP001153712"/>
    </source>
</evidence>
<dbReference type="GO" id="GO:0005764">
    <property type="term" value="C:lysosome"/>
    <property type="evidence" value="ECO:0007669"/>
    <property type="project" value="TreeGrafter"/>
</dbReference>
<dbReference type="PANTHER" id="PTHR10030:SF37">
    <property type="entry name" value="ALPHA-L-FUCOSIDASE-RELATED"/>
    <property type="match status" value="1"/>
</dbReference>
<feature type="chain" id="PRO_5040557006" description="Putative alpha-L-fucosidase" evidence="10">
    <location>
        <begin position="20"/>
        <end position="450"/>
    </location>
</feature>
<dbReference type="InterPro" id="IPR000933">
    <property type="entry name" value="Glyco_hydro_29"/>
</dbReference>
<evidence type="ECO:0000256" key="3">
    <source>
        <dbReference type="ARBA" id="ARBA00012662"/>
    </source>
</evidence>
<feature type="domain" description="Glycoside hydrolase family 29 N-terminal" evidence="11">
    <location>
        <begin position="19"/>
        <end position="350"/>
    </location>
</feature>
<dbReference type="GO" id="GO:0016139">
    <property type="term" value="P:glycoside catabolic process"/>
    <property type="evidence" value="ECO:0007669"/>
    <property type="project" value="TreeGrafter"/>
</dbReference>
<feature type="domain" description="Alpha-L-fucosidase C-terminal" evidence="12">
    <location>
        <begin position="361"/>
        <end position="448"/>
    </location>
</feature>
<evidence type="ECO:0000256" key="1">
    <source>
        <dbReference type="ARBA" id="ARBA00004071"/>
    </source>
</evidence>
<evidence type="ECO:0000259" key="12">
    <source>
        <dbReference type="Pfam" id="PF16757"/>
    </source>
</evidence>
<dbReference type="InterPro" id="IPR016286">
    <property type="entry name" value="FUC_metazoa-typ"/>
</dbReference>
<name>A0A9N9TS44_PHYSR</name>
<dbReference type="EMBL" id="OU900098">
    <property type="protein sequence ID" value="CAG9862294.1"/>
    <property type="molecule type" value="Genomic_DNA"/>
</dbReference>
<sequence>MTPIAVLSIFALCFSGSLGKYQPDWKSLDTRPLPQWFDDAKIGIFLHWGVFSVPSFGSEWFWNNWKGKSEKYVAYMKQNYPKTFTYQDFAKDFTAEFFDPDEWAKIFANSGAKYIVLTSKHHEGFTLWPSKYAYSWNSADVGPARDLVGELSKAVRSRNLTFGVYHSLYEWFNPIYLSDKQTNYTKREFVENKIIPEMVELIEKYRPSVLWSDGDWEAYDSYWKSTEFLAWLYNDSPVKDEIVTNDRWGIDIPCHHGDFYSCKDRYNPGTLQKHKWENAMTIDKQSWGFRRNAKLSDYYTIEELIKELVSTVSCGGNLLMNVGPTKEGIIAPIFQDRLSQMGEWLKINGEAIYGTKPWFYQNDTLANDVWYTGKGQAFYIIALNWPKDNILVVKSPLKYFRSVDTAVTLLGNENDGILKWTVDQSAVNIKFPDLATVRSKWAYVLKITFH</sequence>
<evidence type="ECO:0000256" key="8">
    <source>
        <dbReference type="ARBA" id="ARBA00074133"/>
    </source>
</evidence>
<keyword evidence="7 10" id="KW-0326">Glycosidase</keyword>
<dbReference type="FunFam" id="3.20.20.80:FF:000027">
    <property type="entry name" value="Alpha-L-fucosidase"/>
    <property type="match status" value="1"/>
</dbReference>
<accession>A0A9N9TS44</accession>
<dbReference type="GO" id="GO:0006004">
    <property type="term" value="P:fucose metabolic process"/>
    <property type="evidence" value="ECO:0007669"/>
    <property type="project" value="InterPro"/>
</dbReference>
<evidence type="ECO:0000259" key="11">
    <source>
        <dbReference type="Pfam" id="PF01120"/>
    </source>
</evidence>
<keyword evidence="14" id="KW-1185">Reference proteome</keyword>
<dbReference type="GO" id="GO:0004560">
    <property type="term" value="F:alpha-L-fucosidase activity"/>
    <property type="evidence" value="ECO:0007669"/>
    <property type="project" value="UniProtKB-EC"/>
</dbReference>